<dbReference type="GO" id="GO:0006270">
    <property type="term" value="P:DNA replication initiation"/>
    <property type="evidence" value="ECO:0007669"/>
    <property type="project" value="TreeGrafter"/>
</dbReference>
<evidence type="ECO:0000313" key="4">
    <source>
        <dbReference type="EMBL" id="KIY61330.1"/>
    </source>
</evidence>
<dbReference type="GO" id="GO:0033314">
    <property type="term" value="P:mitotic DNA replication checkpoint signaling"/>
    <property type="evidence" value="ECO:0007669"/>
    <property type="project" value="TreeGrafter"/>
</dbReference>
<dbReference type="InterPro" id="IPR041664">
    <property type="entry name" value="AAA_16"/>
</dbReference>
<dbReference type="InterPro" id="IPR027417">
    <property type="entry name" value="P-loop_NTPase"/>
</dbReference>
<dbReference type="STRING" id="1314674.A0A0D7ATK4"/>
<organism evidence="4 5">
    <name type="scientific">Cylindrobasidium torrendii FP15055 ss-10</name>
    <dbReference type="NCBI Taxonomy" id="1314674"/>
    <lineage>
        <taxon>Eukaryota</taxon>
        <taxon>Fungi</taxon>
        <taxon>Dikarya</taxon>
        <taxon>Basidiomycota</taxon>
        <taxon>Agaricomycotina</taxon>
        <taxon>Agaricomycetes</taxon>
        <taxon>Agaricomycetidae</taxon>
        <taxon>Agaricales</taxon>
        <taxon>Marasmiineae</taxon>
        <taxon>Physalacriaceae</taxon>
        <taxon>Cylindrobasidium</taxon>
    </lineage>
</organism>
<dbReference type="GO" id="GO:0016787">
    <property type="term" value="F:hydrolase activity"/>
    <property type="evidence" value="ECO:0007669"/>
    <property type="project" value="UniProtKB-KW"/>
</dbReference>
<dbReference type="Pfam" id="PF13191">
    <property type="entry name" value="AAA_16"/>
    <property type="match status" value="1"/>
</dbReference>
<dbReference type="Gene3D" id="3.40.50.300">
    <property type="entry name" value="P-loop containing nucleotide triphosphate hydrolases"/>
    <property type="match status" value="1"/>
</dbReference>
<dbReference type="AlphaFoldDB" id="A0A0D7ATK4"/>
<dbReference type="SUPFAM" id="SSF52540">
    <property type="entry name" value="P-loop containing nucleoside triphosphate hydrolases"/>
    <property type="match status" value="1"/>
</dbReference>
<accession>A0A0D7ATK4</accession>
<feature type="region of interest" description="Disordered" evidence="2">
    <location>
        <begin position="1"/>
        <end position="66"/>
    </location>
</feature>
<keyword evidence="4" id="KW-0378">Hydrolase</keyword>
<sequence>MQSPRQTRSTVLGKRTHRSESSVGGACDQLVTPESTPSLKRVRTSSTELDGDHNKENIPPLVFESSGSLTPRAARAIRRHATETDVVASPTRPRTGIRRASTSSLVTPSTPSSKSTTKANLATPPPSPHLQLLPLYSRASASLRATCDNATDLPGRSAERAIIESFATSFLADSVADKTTLYISGSPGTGKTALVNSILRALPEEMRVISINCVSLVNIDALWNRLTEELSASKKRKSPARVKKPAKGKDAVQALISDLGSKCVLILDELDHIASNPQSLASLFSIPAYNPSSLRVIGIANTHTLTSSETLSSAVQTLHFAPYTPQQLLDVIDTRLAPLRDDTTGKAETIDTLLPKATLTFLSKRVASLTGDVRSVFEILRGAIDLAVKASETFASPVVAIPHIVSAVKSHMPTAAKTGGTTINSETVNKVKVLGLPARVVLTAVLAALKRLDLNLPLAGSTQAGKCKSLNATTLELSTLFTFYTAMLARDDSDVFTAVSRNEFGDLLSMLEGVGLLANTASFAPSPAKAKRGLARTTSKTLIPSGEVKLCEGVCVEEILKGLGIRDDVSKPVEDTMEEEVSGLWRQEMSRVSRELKIAEAKAAKEKEKRTAAFSDATEN</sequence>
<evidence type="ECO:0000313" key="5">
    <source>
        <dbReference type="Proteomes" id="UP000054007"/>
    </source>
</evidence>
<feature type="domain" description="AAA+ ATPase" evidence="3">
    <location>
        <begin position="177"/>
        <end position="342"/>
    </location>
</feature>
<reference evidence="4 5" key="1">
    <citation type="journal article" date="2015" name="Fungal Genet. Biol.">
        <title>Evolution of novel wood decay mechanisms in Agaricales revealed by the genome sequences of Fistulina hepatica and Cylindrobasidium torrendii.</title>
        <authorList>
            <person name="Floudas D."/>
            <person name="Held B.W."/>
            <person name="Riley R."/>
            <person name="Nagy L.G."/>
            <person name="Koehler G."/>
            <person name="Ransdell A.S."/>
            <person name="Younus H."/>
            <person name="Chow J."/>
            <person name="Chiniquy J."/>
            <person name="Lipzen A."/>
            <person name="Tritt A."/>
            <person name="Sun H."/>
            <person name="Haridas S."/>
            <person name="LaButti K."/>
            <person name="Ohm R.A."/>
            <person name="Kues U."/>
            <person name="Blanchette R.A."/>
            <person name="Grigoriev I.V."/>
            <person name="Minto R.E."/>
            <person name="Hibbett D.S."/>
        </authorList>
    </citation>
    <scope>NUCLEOTIDE SEQUENCE [LARGE SCALE GENOMIC DNA]</scope>
    <source>
        <strain evidence="4 5">FP15055 ss-10</strain>
    </source>
</reference>
<proteinExistence type="predicted"/>
<dbReference type="GO" id="GO:0003688">
    <property type="term" value="F:DNA replication origin binding"/>
    <property type="evidence" value="ECO:0007669"/>
    <property type="project" value="TreeGrafter"/>
</dbReference>
<name>A0A0D7ATK4_9AGAR</name>
<dbReference type="OrthoDB" id="1926878at2759"/>
<evidence type="ECO:0000259" key="3">
    <source>
        <dbReference type="SMART" id="SM00382"/>
    </source>
</evidence>
<feature type="compositionally biased region" description="Polar residues" evidence="2">
    <location>
        <begin position="32"/>
        <end position="48"/>
    </location>
</feature>
<protein>
    <submittedName>
        <fullName evidence="4">p-loop containing nucleoside triphosphate hydrolase protein</fullName>
    </submittedName>
</protein>
<dbReference type="EMBL" id="KN880974">
    <property type="protein sequence ID" value="KIY61330.1"/>
    <property type="molecule type" value="Genomic_DNA"/>
</dbReference>
<keyword evidence="1" id="KW-0235">DNA replication</keyword>
<dbReference type="PANTHER" id="PTHR10763">
    <property type="entry name" value="CELL DIVISION CONTROL PROTEIN 6-RELATED"/>
    <property type="match status" value="1"/>
</dbReference>
<feature type="compositionally biased region" description="Polar residues" evidence="2">
    <location>
        <begin position="1"/>
        <end position="10"/>
    </location>
</feature>
<feature type="compositionally biased region" description="Low complexity" evidence="2">
    <location>
        <begin position="101"/>
        <end position="118"/>
    </location>
</feature>
<dbReference type="InterPro" id="IPR050311">
    <property type="entry name" value="ORC1/CDC6"/>
</dbReference>
<dbReference type="InterPro" id="IPR003593">
    <property type="entry name" value="AAA+_ATPase"/>
</dbReference>
<feature type="region of interest" description="Disordered" evidence="2">
    <location>
        <begin position="78"/>
        <end position="129"/>
    </location>
</feature>
<evidence type="ECO:0000256" key="1">
    <source>
        <dbReference type="ARBA" id="ARBA00022705"/>
    </source>
</evidence>
<gene>
    <name evidence="4" type="ORF">CYLTODRAFT_495309</name>
</gene>
<dbReference type="SMART" id="SM00382">
    <property type="entry name" value="AAA"/>
    <property type="match status" value="1"/>
</dbReference>
<dbReference type="GO" id="GO:0005634">
    <property type="term" value="C:nucleus"/>
    <property type="evidence" value="ECO:0007669"/>
    <property type="project" value="TreeGrafter"/>
</dbReference>
<keyword evidence="5" id="KW-1185">Reference proteome</keyword>
<dbReference type="CDD" id="cd00009">
    <property type="entry name" value="AAA"/>
    <property type="match status" value="1"/>
</dbReference>
<evidence type="ECO:0000256" key="2">
    <source>
        <dbReference type="SAM" id="MobiDB-lite"/>
    </source>
</evidence>
<dbReference type="PANTHER" id="PTHR10763:SF26">
    <property type="entry name" value="CELL DIVISION CONTROL PROTEIN 6 HOMOLOG"/>
    <property type="match status" value="1"/>
</dbReference>
<dbReference type="Proteomes" id="UP000054007">
    <property type="component" value="Unassembled WGS sequence"/>
</dbReference>